<dbReference type="Proteomes" id="UP000261704">
    <property type="component" value="Chromosome"/>
</dbReference>
<dbReference type="EMBL" id="CP032125">
    <property type="protein sequence ID" value="AXX96820.1"/>
    <property type="molecule type" value="Genomic_DNA"/>
</dbReference>
<dbReference type="InterPro" id="IPR011723">
    <property type="entry name" value="Znf/thioredoxin_put"/>
</dbReference>
<keyword evidence="5" id="KW-1185">Reference proteome</keyword>
<feature type="compositionally biased region" description="Basic and acidic residues" evidence="1">
    <location>
        <begin position="54"/>
        <end position="64"/>
    </location>
</feature>
<gene>
    <name evidence="4" type="ORF">BAR1_02050</name>
</gene>
<dbReference type="Pfam" id="PF13717">
    <property type="entry name" value="Zn_ribbon_4"/>
    <property type="match status" value="1"/>
</dbReference>
<dbReference type="NCBIfam" id="TIGR02098">
    <property type="entry name" value="MJ0042_CXXC"/>
    <property type="match status" value="1"/>
</dbReference>
<proteinExistence type="predicted"/>
<feature type="compositionally biased region" description="Acidic residues" evidence="1">
    <location>
        <begin position="196"/>
        <end position="206"/>
    </location>
</feature>
<keyword evidence="2" id="KW-0472">Membrane</keyword>
<feature type="transmembrane region" description="Helical" evidence="2">
    <location>
        <begin position="216"/>
        <end position="235"/>
    </location>
</feature>
<evidence type="ECO:0000256" key="2">
    <source>
        <dbReference type="SAM" id="Phobius"/>
    </source>
</evidence>
<organism evidence="4 5">
    <name type="scientific">Profundibacter amoris</name>
    <dbReference type="NCBI Taxonomy" id="2171755"/>
    <lineage>
        <taxon>Bacteria</taxon>
        <taxon>Pseudomonadati</taxon>
        <taxon>Pseudomonadota</taxon>
        <taxon>Alphaproteobacteria</taxon>
        <taxon>Rhodobacterales</taxon>
        <taxon>Paracoccaceae</taxon>
        <taxon>Profundibacter</taxon>
    </lineage>
</organism>
<accession>A0A347UD92</accession>
<feature type="compositionally biased region" description="Acidic residues" evidence="1">
    <location>
        <begin position="84"/>
        <end position="100"/>
    </location>
</feature>
<dbReference type="RefSeq" id="WP_118941478.1">
    <property type="nucleotide sequence ID" value="NZ_CP032125.1"/>
</dbReference>
<feature type="compositionally biased region" description="Basic and acidic residues" evidence="1">
    <location>
        <begin position="101"/>
        <end position="139"/>
    </location>
</feature>
<evidence type="ECO:0000256" key="1">
    <source>
        <dbReference type="SAM" id="MobiDB-lite"/>
    </source>
</evidence>
<feature type="compositionally biased region" description="Polar residues" evidence="1">
    <location>
        <begin position="144"/>
        <end position="155"/>
    </location>
</feature>
<reference evidence="4 5" key="1">
    <citation type="submission" date="2018-09" db="EMBL/GenBank/DDBJ databases">
        <title>Profundibacter amoris BAR1 gen. nov., sp. nov., a new member of the Roseobacter clade isolated at Lokis Castle Vent Field on the Arctic Mid-Oceanic Ridge.</title>
        <authorList>
            <person name="Le Moine Bauer S."/>
            <person name="Sjoeberg A.G."/>
            <person name="L'Haridon S."/>
            <person name="Stokke R."/>
            <person name="Roalkvam I."/>
            <person name="Steen I.H."/>
            <person name="Dahle H."/>
        </authorList>
    </citation>
    <scope>NUCLEOTIDE SEQUENCE [LARGE SCALE GENOMIC DNA]</scope>
    <source>
        <strain evidence="4 5">BAR1</strain>
    </source>
</reference>
<keyword evidence="2" id="KW-1133">Transmembrane helix</keyword>
<evidence type="ECO:0000313" key="4">
    <source>
        <dbReference type="EMBL" id="AXX96820.1"/>
    </source>
</evidence>
<keyword evidence="2" id="KW-0812">Transmembrane</keyword>
<feature type="region of interest" description="Disordered" evidence="1">
    <location>
        <begin position="42"/>
        <end position="211"/>
    </location>
</feature>
<dbReference type="KEGG" id="pamo:BAR1_02050"/>
<name>A0A347UD92_9RHOB</name>
<dbReference type="AlphaFoldDB" id="A0A347UD92"/>
<evidence type="ECO:0000313" key="5">
    <source>
        <dbReference type="Proteomes" id="UP000261704"/>
    </source>
</evidence>
<dbReference type="OrthoDB" id="7159357at2"/>
<protein>
    <recommendedName>
        <fullName evidence="3">Zinc finger/thioredoxin putative domain-containing protein</fullName>
    </recommendedName>
</protein>
<feature type="domain" description="Zinc finger/thioredoxin putative" evidence="3">
    <location>
        <begin position="1"/>
        <end position="36"/>
    </location>
</feature>
<sequence length="280" mass="30227">MRLICPNCDAQYEVDDSVIPIEGRDVQCSSCGHTWFQKSAAQLEADGETPVDAPKQDAEQKTDAAPETTDEGDTKSAEASETTDQSDEAAESDKDSDDQEPAPRKTDESVLGILREEAAREAAARAKEAKGTQDPEPKAGLDLSKTSSDTPSDVSIASAKPHPDSQPTAESGASAHRDRLPDIDEINSTLRAATDSLDETTEDDEAQPSGRRGFRLGFSLVLILATLGLLAYIYAPDIVQRFPESEPYMVSYVEQVNNLRDWLDQMMKAATDKMSGTAGN</sequence>
<evidence type="ECO:0000259" key="3">
    <source>
        <dbReference type="Pfam" id="PF13717"/>
    </source>
</evidence>